<evidence type="ECO:0000313" key="2">
    <source>
        <dbReference type="EMBL" id="OGE41314.1"/>
    </source>
</evidence>
<feature type="transmembrane region" description="Helical" evidence="1">
    <location>
        <begin position="82"/>
        <end position="101"/>
    </location>
</feature>
<feature type="transmembrane region" description="Helical" evidence="1">
    <location>
        <begin position="144"/>
        <end position="163"/>
    </location>
</feature>
<feature type="transmembrane region" description="Helical" evidence="1">
    <location>
        <begin position="9"/>
        <end position="27"/>
    </location>
</feature>
<evidence type="ECO:0000313" key="3">
    <source>
        <dbReference type="Proteomes" id="UP000177328"/>
    </source>
</evidence>
<keyword evidence="1" id="KW-0812">Transmembrane</keyword>
<dbReference type="AlphaFoldDB" id="A0A1F5KKB2"/>
<accession>A0A1F5KKB2</accession>
<dbReference type="Proteomes" id="UP000177328">
    <property type="component" value="Unassembled WGS sequence"/>
</dbReference>
<feature type="transmembrane region" description="Helical" evidence="1">
    <location>
        <begin position="169"/>
        <end position="187"/>
    </location>
</feature>
<organism evidence="2 3">
    <name type="scientific">Candidatus Daviesbacteria bacterium RIFCSPHIGHO2_02_FULL_43_12</name>
    <dbReference type="NCBI Taxonomy" id="1797776"/>
    <lineage>
        <taxon>Bacteria</taxon>
        <taxon>Candidatus Daviesiibacteriota</taxon>
    </lineage>
</organism>
<feature type="transmembrane region" description="Helical" evidence="1">
    <location>
        <begin position="284"/>
        <end position="303"/>
    </location>
</feature>
<dbReference type="EMBL" id="MFDD01000002">
    <property type="protein sequence ID" value="OGE41314.1"/>
    <property type="molecule type" value="Genomic_DNA"/>
</dbReference>
<feature type="transmembrane region" description="Helical" evidence="1">
    <location>
        <begin position="323"/>
        <end position="345"/>
    </location>
</feature>
<keyword evidence="1" id="KW-0472">Membrane</keyword>
<sequence>MKKFINKDYLKPLSFSFGTSFLFLMLWDIPRTTTWYLNDYSLTLTGLLNYLLILFSLFSLALSAIFLFRLLGNNKHRPNSELVHLILGCAFIINPLTVSFLSTHNLIPLVSLISILIFARCLLLQNNLLIILIAIFLKISFSFLDLYSLLIIASILVTIFLKGSLTKKVLILIILLTPLTTNINIFLKSLLVVNDQYLIITKDLYPYNLWSKTLMGLLENYYTNALGPSIFKGLMVGSVVAFFLGNRTLRILIVTLFLLTIMTIPSFQSIHFKNTTFHLNILRLPLLQPSIVTLYTFGLFVLFLNLNNLTVKFLPKTLIKQAIIYGLIVLFLLFLTPSFLVGTLIL</sequence>
<protein>
    <submittedName>
        <fullName evidence="2">Uncharacterized protein</fullName>
    </submittedName>
</protein>
<comment type="caution">
    <text evidence="2">The sequence shown here is derived from an EMBL/GenBank/DDBJ whole genome shotgun (WGS) entry which is preliminary data.</text>
</comment>
<reference evidence="2 3" key="1">
    <citation type="journal article" date="2016" name="Nat. Commun.">
        <title>Thousands of microbial genomes shed light on interconnected biogeochemical processes in an aquifer system.</title>
        <authorList>
            <person name="Anantharaman K."/>
            <person name="Brown C.T."/>
            <person name="Hug L.A."/>
            <person name="Sharon I."/>
            <person name="Castelle C.J."/>
            <person name="Probst A.J."/>
            <person name="Thomas B.C."/>
            <person name="Singh A."/>
            <person name="Wilkins M.J."/>
            <person name="Karaoz U."/>
            <person name="Brodie E.L."/>
            <person name="Williams K.H."/>
            <person name="Hubbard S.S."/>
            <person name="Banfield J.F."/>
        </authorList>
    </citation>
    <scope>NUCLEOTIDE SEQUENCE [LARGE SCALE GENOMIC DNA]</scope>
</reference>
<feature type="transmembrane region" description="Helical" evidence="1">
    <location>
        <begin position="107"/>
        <end position="137"/>
    </location>
</feature>
<feature type="transmembrane region" description="Helical" evidence="1">
    <location>
        <begin position="47"/>
        <end position="70"/>
    </location>
</feature>
<name>A0A1F5KKB2_9BACT</name>
<feature type="transmembrane region" description="Helical" evidence="1">
    <location>
        <begin position="251"/>
        <end position="272"/>
    </location>
</feature>
<evidence type="ECO:0000256" key="1">
    <source>
        <dbReference type="SAM" id="Phobius"/>
    </source>
</evidence>
<proteinExistence type="predicted"/>
<gene>
    <name evidence="2" type="ORF">A3D25_02200</name>
</gene>
<keyword evidence="1" id="KW-1133">Transmembrane helix</keyword>